<gene>
    <name evidence="4" type="ORF">FZC79_15905</name>
</gene>
<dbReference type="PROSITE" id="PS51677">
    <property type="entry name" value="NODB"/>
    <property type="match status" value="1"/>
</dbReference>
<organism evidence="4 5">
    <name type="scientific">Rossellomorea vietnamensis</name>
    <dbReference type="NCBI Taxonomy" id="218284"/>
    <lineage>
        <taxon>Bacteria</taxon>
        <taxon>Bacillati</taxon>
        <taxon>Bacillota</taxon>
        <taxon>Bacilli</taxon>
        <taxon>Bacillales</taxon>
        <taxon>Bacillaceae</taxon>
        <taxon>Rossellomorea</taxon>
    </lineage>
</organism>
<keyword evidence="2" id="KW-0378">Hydrolase</keyword>
<dbReference type="InterPro" id="IPR002509">
    <property type="entry name" value="NODB_dom"/>
</dbReference>
<accession>A0A5D4KD69</accession>
<dbReference type="Proteomes" id="UP000323317">
    <property type="component" value="Unassembled WGS sequence"/>
</dbReference>
<dbReference type="PANTHER" id="PTHR10587">
    <property type="entry name" value="GLYCOSYL TRANSFERASE-RELATED"/>
    <property type="match status" value="1"/>
</dbReference>
<dbReference type="PANTHER" id="PTHR10587:SF133">
    <property type="entry name" value="CHITIN DEACETYLASE 1-RELATED"/>
    <property type="match status" value="1"/>
</dbReference>
<evidence type="ECO:0000313" key="5">
    <source>
        <dbReference type="Proteomes" id="UP000323317"/>
    </source>
</evidence>
<dbReference type="GO" id="GO:0005975">
    <property type="term" value="P:carbohydrate metabolic process"/>
    <property type="evidence" value="ECO:0007669"/>
    <property type="project" value="InterPro"/>
</dbReference>
<evidence type="ECO:0000256" key="2">
    <source>
        <dbReference type="ARBA" id="ARBA00022801"/>
    </source>
</evidence>
<evidence type="ECO:0000256" key="1">
    <source>
        <dbReference type="ARBA" id="ARBA00022723"/>
    </source>
</evidence>
<dbReference type="CDD" id="cd10917">
    <property type="entry name" value="CE4_NodB_like_6s_7s"/>
    <property type="match status" value="1"/>
</dbReference>
<dbReference type="Pfam" id="PF01522">
    <property type="entry name" value="Polysacc_deac_1"/>
    <property type="match status" value="1"/>
</dbReference>
<dbReference type="EMBL" id="VTEH01000014">
    <property type="protein sequence ID" value="TYR74103.1"/>
    <property type="molecule type" value="Genomic_DNA"/>
</dbReference>
<dbReference type="GO" id="GO:0016810">
    <property type="term" value="F:hydrolase activity, acting on carbon-nitrogen (but not peptide) bonds"/>
    <property type="evidence" value="ECO:0007669"/>
    <property type="project" value="InterPro"/>
</dbReference>
<dbReference type="InterPro" id="IPR011330">
    <property type="entry name" value="Glyco_hydro/deAcase_b/a-brl"/>
</dbReference>
<feature type="domain" description="NodB homology" evidence="3">
    <location>
        <begin position="8"/>
        <end position="183"/>
    </location>
</feature>
<keyword evidence="1" id="KW-0479">Metal-binding</keyword>
<dbReference type="GO" id="GO:0046872">
    <property type="term" value="F:metal ion binding"/>
    <property type="evidence" value="ECO:0007669"/>
    <property type="project" value="UniProtKB-KW"/>
</dbReference>
<name>A0A5D4KD69_9BACI</name>
<reference evidence="4 5" key="1">
    <citation type="submission" date="2019-08" db="EMBL/GenBank/DDBJ databases">
        <title>Bacillus genomes from the desert of Cuatro Cienegas, Coahuila.</title>
        <authorList>
            <person name="Olmedo-Alvarez G."/>
        </authorList>
    </citation>
    <scope>NUCLEOTIDE SEQUENCE [LARGE SCALE GENOMIC DNA]</scope>
    <source>
        <strain evidence="4 5">CH40_1T</strain>
    </source>
</reference>
<proteinExistence type="predicted"/>
<protein>
    <submittedName>
        <fullName evidence="4">Polysaccharide deacetylase family protein</fullName>
    </submittedName>
</protein>
<evidence type="ECO:0000259" key="3">
    <source>
        <dbReference type="PROSITE" id="PS51677"/>
    </source>
</evidence>
<dbReference type="Gene3D" id="3.20.20.370">
    <property type="entry name" value="Glycoside hydrolase/deacetylase"/>
    <property type="match status" value="1"/>
</dbReference>
<evidence type="ECO:0000313" key="4">
    <source>
        <dbReference type="EMBL" id="TYR74103.1"/>
    </source>
</evidence>
<sequence>MLPPGGKKTVMLTFDDGPGRVLPEILAILQEEEIKAAFFWQSRLLHPGRPWRKVLDHGHIIGNHSCSHKNLARLPFHDQLADLSRCKEKIESLTGQKVDYFRPPFGQYNSDTIAAANQLGMETVLWRIASLDWELKDDPVMILNYVIDHLEDRAIILLHELPQTVEILPALIHEIKKAGYDFGLLDR</sequence>
<dbReference type="SUPFAM" id="SSF88713">
    <property type="entry name" value="Glycoside hydrolase/deacetylase"/>
    <property type="match status" value="1"/>
</dbReference>
<dbReference type="InterPro" id="IPR050248">
    <property type="entry name" value="Polysacc_deacetylase_ArnD"/>
</dbReference>
<dbReference type="GO" id="GO:0016020">
    <property type="term" value="C:membrane"/>
    <property type="evidence" value="ECO:0007669"/>
    <property type="project" value="TreeGrafter"/>
</dbReference>
<comment type="caution">
    <text evidence="4">The sequence shown here is derived from an EMBL/GenBank/DDBJ whole genome shotgun (WGS) entry which is preliminary data.</text>
</comment>
<dbReference type="AlphaFoldDB" id="A0A5D4KD69"/>